<protein>
    <submittedName>
        <fullName evidence="7">General secretion pathway protein J</fullName>
    </submittedName>
</protein>
<evidence type="ECO:0000256" key="4">
    <source>
        <dbReference type="ARBA" id="ARBA00022989"/>
    </source>
</evidence>
<evidence type="ECO:0000256" key="1">
    <source>
        <dbReference type="ARBA" id="ARBA00004167"/>
    </source>
</evidence>
<dbReference type="InterPro" id="IPR012902">
    <property type="entry name" value="N_methyl_site"/>
</dbReference>
<organism evidence="7 8">
    <name type="scientific">Simplicispira metamorpha</name>
    <dbReference type="NCBI Taxonomy" id="80881"/>
    <lineage>
        <taxon>Bacteria</taxon>
        <taxon>Pseudomonadati</taxon>
        <taxon>Pseudomonadota</taxon>
        <taxon>Betaproteobacteria</taxon>
        <taxon>Burkholderiales</taxon>
        <taxon>Comamonadaceae</taxon>
        <taxon>Simplicispira</taxon>
    </lineage>
</organism>
<feature type="transmembrane region" description="Helical" evidence="6">
    <location>
        <begin position="12"/>
        <end position="35"/>
    </location>
</feature>
<dbReference type="Pfam" id="PF07963">
    <property type="entry name" value="N_methyl"/>
    <property type="match status" value="1"/>
</dbReference>
<evidence type="ECO:0000256" key="5">
    <source>
        <dbReference type="ARBA" id="ARBA00023136"/>
    </source>
</evidence>
<keyword evidence="5 6" id="KW-0472">Membrane</keyword>
<dbReference type="GO" id="GO:0016020">
    <property type="term" value="C:membrane"/>
    <property type="evidence" value="ECO:0007669"/>
    <property type="project" value="UniProtKB-SubCell"/>
</dbReference>
<gene>
    <name evidence="7" type="ORF">EV674_1427</name>
</gene>
<name>A0A4R2MZV0_9BURK</name>
<dbReference type="PANTHER" id="PTHR39583">
    <property type="entry name" value="TYPE II SECRETION SYSTEM PROTEIN J-RELATED"/>
    <property type="match status" value="1"/>
</dbReference>
<dbReference type="AlphaFoldDB" id="A0A4R2MZV0"/>
<dbReference type="OrthoDB" id="8819738at2"/>
<sequence>MSAPPSTHQTGFTLVELLVTMALLSMLMLGMASALRTMAQTEERVDARLARADELRVATGFLHTVLGRVSARRIAVVPKEGASPYLFAGAADAVAWVGIMPARQGAGGRTFFRLALEPLQDGPALVIRFMPWTDRADFPDWSQADSRILVRDAVSLALSYEDARQSAPAWVPVWTRTDSLPERVRIDLQTSAGPWPLWVLPMRSLPASERGSGRFSAGPE</sequence>
<dbReference type="PROSITE" id="PS00409">
    <property type="entry name" value="PROKAR_NTER_METHYL"/>
    <property type="match status" value="1"/>
</dbReference>
<evidence type="ECO:0000313" key="7">
    <source>
        <dbReference type="EMBL" id="TCP11635.1"/>
    </source>
</evidence>
<evidence type="ECO:0000313" key="8">
    <source>
        <dbReference type="Proteomes" id="UP000295182"/>
    </source>
</evidence>
<dbReference type="EMBL" id="SLXH01000042">
    <property type="protein sequence ID" value="TCP11635.1"/>
    <property type="molecule type" value="Genomic_DNA"/>
</dbReference>
<dbReference type="GO" id="GO:0015628">
    <property type="term" value="P:protein secretion by the type II secretion system"/>
    <property type="evidence" value="ECO:0007669"/>
    <property type="project" value="TreeGrafter"/>
</dbReference>
<dbReference type="RefSeq" id="WP_119012717.1">
    <property type="nucleotide sequence ID" value="NZ_QXNC01000008.1"/>
</dbReference>
<keyword evidence="2" id="KW-0488">Methylation</keyword>
<proteinExistence type="predicted"/>
<reference evidence="7 8" key="1">
    <citation type="submission" date="2019-03" db="EMBL/GenBank/DDBJ databases">
        <title>Genomic Encyclopedia of Type Strains, Phase IV (KMG-IV): sequencing the most valuable type-strain genomes for metagenomic binning, comparative biology and taxonomic classification.</title>
        <authorList>
            <person name="Goeker M."/>
        </authorList>
    </citation>
    <scope>NUCLEOTIDE SEQUENCE [LARGE SCALE GENOMIC DNA]</scope>
    <source>
        <strain evidence="7 8">DSM 1837</strain>
    </source>
</reference>
<evidence type="ECO:0000256" key="6">
    <source>
        <dbReference type="SAM" id="Phobius"/>
    </source>
</evidence>
<dbReference type="InterPro" id="IPR051621">
    <property type="entry name" value="T2SS_protein_J"/>
</dbReference>
<dbReference type="Proteomes" id="UP000295182">
    <property type="component" value="Unassembled WGS sequence"/>
</dbReference>
<dbReference type="PANTHER" id="PTHR39583:SF2">
    <property type="entry name" value="TYPE II SECRETION SYSTEM PROTEIN J"/>
    <property type="match status" value="1"/>
</dbReference>
<keyword evidence="4 6" id="KW-1133">Transmembrane helix</keyword>
<dbReference type="NCBIfam" id="TIGR02532">
    <property type="entry name" value="IV_pilin_GFxxxE"/>
    <property type="match status" value="1"/>
</dbReference>
<keyword evidence="3 6" id="KW-0812">Transmembrane</keyword>
<keyword evidence="8" id="KW-1185">Reference proteome</keyword>
<comment type="subcellular location">
    <subcellularLocation>
        <location evidence="1">Membrane</location>
        <topology evidence="1">Single-pass membrane protein</topology>
    </subcellularLocation>
</comment>
<evidence type="ECO:0000256" key="2">
    <source>
        <dbReference type="ARBA" id="ARBA00022481"/>
    </source>
</evidence>
<evidence type="ECO:0000256" key="3">
    <source>
        <dbReference type="ARBA" id="ARBA00022692"/>
    </source>
</evidence>
<accession>A0A4R2MZV0</accession>
<comment type="caution">
    <text evidence="7">The sequence shown here is derived from an EMBL/GenBank/DDBJ whole genome shotgun (WGS) entry which is preliminary data.</text>
</comment>